<organism evidence="4 5">
    <name type="scientific">Paenibacillus arenilitoris</name>
    <dbReference type="NCBI Taxonomy" id="2772299"/>
    <lineage>
        <taxon>Bacteria</taxon>
        <taxon>Bacillati</taxon>
        <taxon>Bacillota</taxon>
        <taxon>Bacilli</taxon>
        <taxon>Bacillales</taxon>
        <taxon>Paenibacillaceae</taxon>
        <taxon>Paenibacillus</taxon>
    </lineage>
</organism>
<accession>A0A927H5K0</accession>
<reference evidence="4" key="1">
    <citation type="submission" date="2020-09" db="EMBL/GenBank/DDBJ databases">
        <title>A novel bacterium of genus Paenibacillus, isolated from South China Sea.</title>
        <authorList>
            <person name="Huang H."/>
            <person name="Mo K."/>
            <person name="Hu Y."/>
        </authorList>
    </citation>
    <scope>NUCLEOTIDE SEQUENCE</scope>
    <source>
        <strain evidence="4">IB182493</strain>
    </source>
</reference>
<dbReference type="Proteomes" id="UP000632125">
    <property type="component" value="Unassembled WGS sequence"/>
</dbReference>
<dbReference type="EMBL" id="JACXIY010000003">
    <property type="protein sequence ID" value="MBD2867634.1"/>
    <property type="molecule type" value="Genomic_DNA"/>
</dbReference>
<dbReference type="AlphaFoldDB" id="A0A927H5K0"/>
<keyword evidence="5" id="KW-1185">Reference proteome</keyword>
<evidence type="ECO:0000313" key="4">
    <source>
        <dbReference type="EMBL" id="MBD2867634.1"/>
    </source>
</evidence>
<dbReference type="Pfam" id="PF05163">
    <property type="entry name" value="DinB"/>
    <property type="match status" value="1"/>
</dbReference>
<proteinExistence type="inferred from homology"/>
<feature type="binding site" evidence="3">
    <location>
        <position position="48"/>
    </location>
    <ligand>
        <name>a divalent metal cation</name>
        <dbReference type="ChEBI" id="CHEBI:60240"/>
    </ligand>
</feature>
<evidence type="ECO:0000313" key="5">
    <source>
        <dbReference type="Proteomes" id="UP000632125"/>
    </source>
</evidence>
<keyword evidence="2 3" id="KW-0479">Metal-binding</keyword>
<evidence type="ECO:0000256" key="2">
    <source>
        <dbReference type="ARBA" id="ARBA00022723"/>
    </source>
</evidence>
<gene>
    <name evidence="4" type="ORF">IDH41_03525</name>
</gene>
<dbReference type="Gene3D" id="1.20.120.450">
    <property type="entry name" value="dinb family like domain"/>
    <property type="match status" value="1"/>
</dbReference>
<feature type="binding site" evidence="3">
    <location>
        <position position="126"/>
    </location>
    <ligand>
        <name>a divalent metal cation</name>
        <dbReference type="ChEBI" id="CHEBI:60240"/>
    </ligand>
</feature>
<protein>
    <submittedName>
        <fullName evidence="4">DinB family protein</fullName>
    </submittedName>
</protein>
<comment type="caution">
    <text evidence="4">The sequence shown here is derived from an EMBL/GenBank/DDBJ whole genome shotgun (WGS) entry which is preliminary data.</text>
</comment>
<evidence type="ECO:0000256" key="3">
    <source>
        <dbReference type="PIRSR" id="PIRSR607837-1"/>
    </source>
</evidence>
<comment type="similarity">
    <text evidence="1">Belongs to the DinB family.</text>
</comment>
<sequence length="165" mass="18006">MYTSVQNFIDDYRNESAGTQKLLDALTDQRLGQEIAPGFRTLGFLAWHLVTSSGLLLATGLRFDSVPDDGESPASAKTIAETYRRTAASILDAVQAQFTDEKLQESVDMFGQQWKIGYTLGAFIGHEIHHRGQITVLMRQAGLPVAGVYGPSKEEYAAMGVPAPK</sequence>
<dbReference type="RefSeq" id="WP_190858484.1">
    <property type="nucleotide sequence ID" value="NZ_JACXIY010000003.1"/>
</dbReference>
<dbReference type="SUPFAM" id="SSF109854">
    <property type="entry name" value="DinB/YfiT-like putative metalloenzymes"/>
    <property type="match status" value="1"/>
</dbReference>
<dbReference type="GO" id="GO:0046872">
    <property type="term" value="F:metal ion binding"/>
    <property type="evidence" value="ECO:0007669"/>
    <property type="project" value="UniProtKB-KW"/>
</dbReference>
<name>A0A927H5K0_9BACL</name>
<dbReference type="InterPro" id="IPR034660">
    <property type="entry name" value="DinB/YfiT-like"/>
</dbReference>
<dbReference type="InterPro" id="IPR007837">
    <property type="entry name" value="DinB"/>
</dbReference>
<feature type="binding site" evidence="3">
    <location>
        <position position="130"/>
    </location>
    <ligand>
        <name>a divalent metal cation</name>
        <dbReference type="ChEBI" id="CHEBI:60240"/>
    </ligand>
</feature>
<evidence type="ECO:0000256" key="1">
    <source>
        <dbReference type="ARBA" id="ARBA00008635"/>
    </source>
</evidence>